<comment type="caution">
    <text evidence="1">The sequence shown here is derived from an EMBL/GenBank/DDBJ whole genome shotgun (WGS) entry which is preliminary data.</text>
</comment>
<evidence type="ECO:0000313" key="1">
    <source>
        <dbReference type="EMBL" id="MFL0245519.1"/>
    </source>
</evidence>
<protein>
    <submittedName>
        <fullName evidence="1">Uncharacterized protein</fullName>
    </submittedName>
</protein>
<accession>A0ABW8T328</accession>
<evidence type="ECO:0000313" key="2">
    <source>
        <dbReference type="Proteomes" id="UP001623591"/>
    </source>
</evidence>
<dbReference type="Proteomes" id="UP001623591">
    <property type="component" value="Unassembled WGS sequence"/>
</dbReference>
<keyword evidence="2" id="KW-1185">Reference proteome</keyword>
<organism evidence="1 2">
    <name type="scientific">Candidatus Clostridium stratigraminis</name>
    <dbReference type="NCBI Taxonomy" id="3381661"/>
    <lineage>
        <taxon>Bacteria</taxon>
        <taxon>Bacillati</taxon>
        <taxon>Bacillota</taxon>
        <taxon>Clostridia</taxon>
        <taxon>Eubacteriales</taxon>
        <taxon>Clostridiaceae</taxon>
        <taxon>Clostridium</taxon>
    </lineage>
</organism>
<proteinExistence type="predicted"/>
<sequence length="102" mass="12416">MIINTNRDGSKWVNVTKALLLFKPYKESRIHFIFWKAPKLSKFYGLKNCRFNIHKGASHKPMSIKNLRVYIRLPFFYWDKHNCGWEFGLPNLYLWWHEARVN</sequence>
<dbReference type="RefSeq" id="WP_406767979.1">
    <property type="nucleotide sequence ID" value="NZ_JBJHZZ010000001.1"/>
</dbReference>
<dbReference type="EMBL" id="JBJHZZ010000001">
    <property type="protein sequence ID" value="MFL0245519.1"/>
    <property type="molecule type" value="Genomic_DNA"/>
</dbReference>
<gene>
    <name evidence="1" type="ORF">ACJDUG_00835</name>
</gene>
<name>A0ABW8T328_9CLOT</name>
<reference evidence="1 2" key="1">
    <citation type="submission" date="2024-11" db="EMBL/GenBank/DDBJ databases">
        <authorList>
            <person name="Heng Y.C."/>
            <person name="Lim A.C.H."/>
            <person name="Lee J.K.Y."/>
            <person name="Kittelmann S."/>
        </authorList>
    </citation>
    <scope>NUCLEOTIDE SEQUENCE [LARGE SCALE GENOMIC DNA]</scope>
    <source>
        <strain evidence="1 2">WILCCON 0185</strain>
    </source>
</reference>